<sequence>MSRLNESSGTASTGNNDQARNDNSSGNNKRQSRFQGHWDAAPIRPSNQALHYQPDVSQSAAAVSANTESYDYSWDLLVSGNKPTTPATAMGLQTFASSIDDDWSNLLKQLTQLTLL</sequence>
<dbReference type="EMBL" id="JANBPG010000953">
    <property type="protein sequence ID" value="KAJ1892677.1"/>
    <property type="molecule type" value="Genomic_DNA"/>
</dbReference>
<evidence type="ECO:0000313" key="1">
    <source>
        <dbReference type="EMBL" id="KAJ1892677.1"/>
    </source>
</evidence>
<evidence type="ECO:0000313" key="2">
    <source>
        <dbReference type="Proteomes" id="UP001150581"/>
    </source>
</evidence>
<keyword evidence="2" id="KW-1185">Reference proteome</keyword>
<protein>
    <submittedName>
        <fullName evidence="1">Uncharacterized protein</fullName>
    </submittedName>
</protein>
<accession>A0ACC1ICX6</accession>
<comment type="caution">
    <text evidence="1">The sequence shown here is derived from an EMBL/GenBank/DDBJ whole genome shotgun (WGS) entry which is preliminary data.</text>
</comment>
<dbReference type="Proteomes" id="UP001150581">
    <property type="component" value="Unassembled WGS sequence"/>
</dbReference>
<reference evidence="1" key="1">
    <citation type="submission" date="2022-07" db="EMBL/GenBank/DDBJ databases">
        <title>Phylogenomic reconstructions and comparative analyses of Kickxellomycotina fungi.</title>
        <authorList>
            <person name="Reynolds N.K."/>
            <person name="Stajich J.E."/>
            <person name="Barry K."/>
            <person name="Grigoriev I.V."/>
            <person name="Crous P."/>
            <person name="Smith M.E."/>
        </authorList>
    </citation>
    <scope>NUCLEOTIDE SEQUENCE</scope>
    <source>
        <strain evidence="1">Benny 63K</strain>
    </source>
</reference>
<name>A0ACC1ICX6_9FUNG</name>
<proteinExistence type="predicted"/>
<organism evidence="1 2">
    <name type="scientific">Kickxella alabastrina</name>
    <dbReference type="NCBI Taxonomy" id="61397"/>
    <lineage>
        <taxon>Eukaryota</taxon>
        <taxon>Fungi</taxon>
        <taxon>Fungi incertae sedis</taxon>
        <taxon>Zoopagomycota</taxon>
        <taxon>Kickxellomycotina</taxon>
        <taxon>Kickxellomycetes</taxon>
        <taxon>Kickxellales</taxon>
        <taxon>Kickxellaceae</taxon>
        <taxon>Kickxella</taxon>
    </lineage>
</organism>
<gene>
    <name evidence="1" type="ORF">LPJ66_006206</name>
</gene>